<evidence type="ECO:0000313" key="1">
    <source>
        <dbReference type="EMBL" id="QJA97808.1"/>
    </source>
</evidence>
<dbReference type="AlphaFoldDB" id="A0A6M3LYW6"/>
<sequence>MTEQQFLFDLPPKKYVPFQDVYHLKGEEKVLELNKMIAFIENFKNTENPTQTDKRHYFDACIHLERDIIRQTTRLHLSLAMYAKLRNTLVATELETFKTKVKLAFMEKHQKEIESGEFTAQMSKDLDKLTRMEKVACYKIEGIDITIKDCEICKNKICQRKPKWELEAEEVEEKETKEIANE</sequence>
<protein>
    <submittedName>
        <fullName evidence="1">Uncharacterized protein</fullName>
    </submittedName>
</protein>
<proteinExistence type="predicted"/>
<accession>A0A6M3LYW6</accession>
<name>A0A6M3LYW6_9ZZZZ</name>
<reference evidence="1" key="1">
    <citation type="submission" date="2020-03" db="EMBL/GenBank/DDBJ databases">
        <title>The deep terrestrial virosphere.</title>
        <authorList>
            <person name="Holmfeldt K."/>
            <person name="Nilsson E."/>
            <person name="Simone D."/>
            <person name="Lopez-Fernandez M."/>
            <person name="Wu X."/>
            <person name="de Brujin I."/>
            <person name="Lundin D."/>
            <person name="Andersson A."/>
            <person name="Bertilsson S."/>
            <person name="Dopson M."/>
        </authorList>
    </citation>
    <scope>NUCLEOTIDE SEQUENCE</scope>
    <source>
        <strain evidence="1">MM415B05929</strain>
    </source>
</reference>
<dbReference type="EMBL" id="MT143527">
    <property type="protein sequence ID" value="QJA97808.1"/>
    <property type="molecule type" value="Genomic_DNA"/>
</dbReference>
<gene>
    <name evidence="1" type="ORF">MM415B05929_0005</name>
</gene>
<organism evidence="1">
    <name type="scientific">viral metagenome</name>
    <dbReference type="NCBI Taxonomy" id="1070528"/>
    <lineage>
        <taxon>unclassified sequences</taxon>
        <taxon>metagenomes</taxon>
        <taxon>organismal metagenomes</taxon>
    </lineage>
</organism>